<reference evidence="1 2" key="1">
    <citation type="submission" date="2022-10" db="EMBL/GenBank/DDBJ databases">
        <title>The complete genomes of actinobacterial strains from the NBC collection.</title>
        <authorList>
            <person name="Joergensen T.S."/>
            <person name="Alvarez Arevalo M."/>
            <person name="Sterndorff E.B."/>
            <person name="Faurdal D."/>
            <person name="Vuksanovic O."/>
            <person name="Mourched A.-S."/>
            <person name="Charusanti P."/>
            <person name="Shaw S."/>
            <person name="Blin K."/>
            <person name="Weber T."/>
        </authorList>
    </citation>
    <scope>NUCLEOTIDE SEQUENCE [LARGE SCALE GENOMIC DNA]</scope>
    <source>
        <strain evidence="1 2">NBC_01247</strain>
    </source>
</reference>
<proteinExistence type="predicted"/>
<gene>
    <name evidence="1" type="ORF">OG469_36390</name>
</gene>
<dbReference type="EMBL" id="CP108482">
    <property type="protein sequence ID" value="WUS60489.1"/>
    <property type="molecule type" value="Genomic_DNA"/>
</dbReference>
<sequence>MLTLRPGVGVALPDAAGLLRFGMSPAEVHGLLTAGGEVRRSRPCMRLALAQYAELRHAHDAWLSGLLFEPDWNLSAVVGGVVLTVGGGGPGAPEGLARIDIRADDPPAGPEPGVVAWDDIDLFGYPADEIASVLPDPADVPGTAPTDVMVEPLGLRLWRGGPSESADWRGVTLLGPGSGGWRTCCPGALVCAREGDALVGIVR</sequence>
<evidence type="ECO:0000313" key="2">
    <source>
        <dbReference type="Proteomes" id="UP001432014"/>
    </source>
</evidence>
<dbReference type="RefSeq" id="WP_329493409.1">
    <property type="nucleotide sequence ID" value="NZ_CP108460.1"/>
</dbReference>
<name>A0ABZ1WI89_9ACTN</name>
<keyword evidence="2" id="KW-1185">Reference proteome</keyword>
<accession>A0ABZ1WI89</accession>
<evidence type="ECO:0000313" key="1">
    <source>
        <dbReference type="EMBL" id="WUS60489.1"/>
    </source>
</evidence>
<protein>
    <submittedName>
        <fullName evidence="1">Uncharacterized protein</fullName>
    </submittedName>
</protein>
<dbReference type="Proteomes" id="UP001432014">
    <property type="component" value="Chromosome"/>
</dbReference>
<organism evidence="1 2">
    <name type="scientific">Kitasatospora herbaricolor</name>
    <dbReference type="NCBI Taxonomy" id="68217"/>
    <lineage>
        <taxon>Bacteria</taxon>
        <taxon>Bacillati</taxon>
        <taxon>Actinomycetota</taxon>
        <taxon>Actinomycetes</taxon>
        <taxon>Kitasatosporales</taxon>
        <taxon>Streptomycetaceae</taxon>
        <taxon>Kitasatospora</taxon>
    </lineage>
</organism>